<evidence type="ECO:0000313" key="2">
    <source>
        <dbReference type="EMBL" id="ORX61019.1"/>
    </source>
</evidence>
<evidence type="ECO:0000256" key="1">
    <source>
        <dbReference type="SAM" id="MobiDB-lite"/>
    </source>
</evidence>
<dbReference type="AlphaFoldDB" id="A0A1Y1VNN3"/>
<dbReference type="Proteomes" id="UP000193719">
    <property type="component" value="Unassembled WGS sequence"/>
</dbReference>
<sequence>MDNNESSIILENNTNETAIKINEEENYIKNDTVVNNINDINKCENRKLETEDIDKLIHLDDELFLYHENSIKNDGDETILDYKNDDANENKNYIATSDDSYINISENSFKIIKNELKFKHKINVISEESEIEESENKNNDFSNEGSDEVSKNSLPIENDMNKITKENKISKELENESFNMNLNFSRDLENERNNNEIKYVNSPENESMLKHDFSNGSLTFFKRDNNISKEFNDNESYNFETTSMVDNKSINSIYSLNKELNDNPNDNQSIKTSNEAFIIQSIDFSRSKTNYSYNNDFDYTLNFERAKDYLQTYKEISDDENSKNFLLFKPFYTIANGVIAKQLNDNEQISDSSFYTSHAGYINVIKKKVTLDLIWNNNLTQVYFLMFLIHKDLKLAYIFVRE</sequence>
<proteinExistence type="predicted"/>
<comment type="caution">
    <text evidence="2">The sequence shown here is derived from an EMBL/GenBank/DDBJ whole genome shotgun (WGS) entry which is preliminary data.</text>
</comment>
<protein>
    <submittedName>
        <fullName evidence="2">Uncharacterized protein</fullName>
    </submittedName>
</protein>
<gene>
    <name evidence="2" type="ORF">BCR36DRAFT_272286</name>
</gene>
<reference evidence="2 3" key="1">
    <citation type="submission" date="2016-08" db="EMBL/GenBank/DDBJ databases">
        <title>Genomes of anaerobic fungi encode conserved fungal cellulosomes for biomass hydrolysis.</title>
        <authorList>
            <consortium name="DOE Joint Genome Institute"/>
            <person name="Haitjema C.H."/>
            <person name="Gilmore S.P."/>
            <person name="Henske J.K."/>
            <person name="Solomon K.V."/>
            <person name="De Groot R."/>
            <person name="Kuo A."/>
            <person name="Mondo S.J."/>
            <person name="Salamov A.A."/>
            <person name="Labutti K."/>
            <person name="Zhao Z."/>
            <person name="Chiniquy J."/>
            <person name="Barry K."/>
            <person name="Brewer H.M."/>
            <person name="Purvine S.O."/>
            <person name="Wright A.T."/>
            <person name="Boxma B."/>
            <person name="Van Alen T."/>
            <person name="Hackstein J.H."/>
            <person name="Baker S.E."/>
            <person name="Grigoriev I.V."/>
            <person name="O'Malley M.A."/>
        </authorList>
    </citation>
    <scope>NUCLEOTIDE SEQUENCE [LARGE SCALE GENOMIC DNA]</scope>
    <source>
        <strain evidence="3">finn</strain>
    </source>
</reference>
<reference evidence="2 3" key="2">
    <citation type="submission" date="2016-08" db="EMBL/GenBank/DDBJ databases">
        <title>Pervasive Adenine N6-methylation of Active Genes in Fungi.</title>
        <authorList>
            <consortium name="DOE Joint Genome Institute"/>
            <person name="Mondo S.J."/>
            <person name="Dannebaum R.O."/>
            <person name="Kuo R.C."/>
            <person name="Labutti K."/>
            <person name="Haridas S."/>
            <person name="Kuo A."/>
            <person name="Salamov A."/>
            <person name="Ahrendt S.R."/>
            <person name="Lipzen A."/>
            <person name="Sullivan W."/>
            <person name="Andreopoulos W.B."/>
            <person name="Clum A."/>
            <person name="Lindquist E."/>
            <person name="Daum C."/>
            <person name="Ramamoorthy G.K."/>
            <person name="Gryganskyi A."/>
            <person name="Culley D."/>
            <person name="Magnuson J.K."/>
            <person name="James T.Y."/>
            <person name="O'Malley M.A."/>
            <person name="Stajich J.E."/>
            <person name="Spatafora J.W."/>
            <person name="Visel A."/>
            <person name="Grigoriev I.V."/>
        </authorList>
    </citation>
    <scope>NUCLEOTIDE SEQUENCE [LARGE SCALE GENOMIC DNA]</scope>
    <source>
        <strain evidence="3">finn</strain>
    </source>
</reference>
<keyword evidence="3" id="KW-1185">Reference proteome</keyword>
<dbReference type="EMBL" id="MCFH01000001">
    <property type="protein sequence ID" value="ORX61019.1"/>
    <property type="molecule type" value="Genomic_DNA"/>
</dbReference>
<accession>A0A1Y1VNN3</accession>
<evidence type="ECO:0000313" key="3">
    <source>
        <dbReference type="Proteomes" id="UP000193719"/>
    </source>
</evidence>
<feature type="region of interest" description="Disordered" evidence="1">
    <location>
        <begin position="128"/>
        <end position="153"/>
    </location>
</feature>
<organism evidence="2 3">
    <name type="scientific">Piromyces finnis</name>
    <dbReference type="NCBI Taxonomy" id="1754191"/>
    <lineage>
        <taxon>Eukaryota</taxon>
        <taxon>Fungi</taxon>
        <taxon>Fungi incertae sedis</taxon>
        <taxon>Chytridiomycota</taxon>
        <taxon>Chytridiomycota incertae sedis</taxon>
        <taxon>Neocallimastigomycetes</taxon>
        <taxon>Neocallimastigales</taxon>
        <taxon>Neocallimastigaceae</taxon>
        <taxon>Piromyces</taxon>
    </lineage>
</organism>
<name>A0A1Y1VNN3_9FUNG</name>